<proteinExistence type="predicted"/>
<name>A0A2T8IH84_9POAL</name>
<gene>
    <name evidence="1" type="ORF">PAHAL_6G230700</name>
</gene>
<dbReference type="EMBL" id="CM008051">
    <property type="protein sequence ID" value="PVH37048.1"/>
    <property type="molecule type" value="Genomic_DNA"/>
</dbReference>
<accession>A0A2T8IH84</accession>
<dbReference type="Gramene" id="PVH37048">
    <property type="protein sequence ID" value="PVH37048"/>
    <property type="gene ID" value="PAHAL_6G230700"/>
</dbReference>
<evidence type="ECO:0000313" key="1">
    <source>
        <dbReference type="EMBL" id="PVH37048.1"/>
    </source>
</evidence>
<protein>
    <submittedName>
        <fullName evidence="1">Uncharacterized protein</fullName>
    </submittedName>
</protein>
<sequence length="86" mass="9364">MIESSNSEMLPELITGTGRQNVVEVCCSRCCPTAEEANGGLVIQSINGNNVRSRSCRSSSSFDQAIRLSRANPAQILAKERHSCHR</sequence>
<organism evidence="1">
    <name type="scientific">Panicum hallii</name>
    <dbReference type="NCBI Taxonomy" id="206008"/>
    <lineage>
        <taxon>Eukaryota</taxon>
        <taxon>Viridiplantae</taxon>
        <taxon>Streptophyta</taxon>
        <taxon>Embryophyta</taxon>
        <taxon>Tracheophyta</taxon>
        <taxon>Spermatophyta</taxon>
        <taxon>Magnoliopsida</taxon>
        <taxon>Liliopsida</taxon>
        <taxon>Poales</taxon>
        <taxon>Poaceae</taxon>
        <taxon>PACMAD clade</taxon>
        <taxon>Panicoideae</taxon>
        <taxon>Panicodae</taxon>
        <taxon>Paniceae</taxon>
        <taxon>Panicinae</taxon>
        <taxon>Panicum</taxon>
        <taxon>Panicum sect. Panicum</taxon>
    </lineage>
</organism>
<reference evidence="1" key="1">
    <citation type="submission" date="2018-04" db="EMBL/GenBank/DDBJ databases">
        <title>WGS assembly of Panicum hallii.</title>
        <authorList>
            <person name="Lovell J."/>
            <person name="Jenkins J."/>
            <person name="Lowry D."/>
            <person name="Mamidi S."/>
            <person name="Sreedasyam A."/>
            <person name="Weng X."/>
            <person name="Barry K."/>
            <person name="Bonette J."/>
            <person name="Campitelli B."/>
            <person name="Daum C."/>
            <person name="Gordon S."/>
            <person name="Gould B."/>
            <person name="Lipzen A."/>
            <person name="Macqueen A."/>
            <person name="Palacio-Mejia J."/>
            <person name="Plott C."/>
            <person name="Shakirov E."/>
            <person name="Shu S."/>
            <person name="Yoshinaga Y."/>
            <person name="Zane M."/>
            <person name="Rokhsar D."/>
            <person name="Grimwood J."/>
            <person name="Schmutz J."/>
            <person name="Juenger T."/>
        </authorList>
    </citation>
    <scope>NUCLEOTIDE SEQUENCE [LARGE SCALE GENOMIC DNA]</scope>
    <source>
        <strain evidence="1">FIL2</strain>
    </source>
</reference>
<dbReference type="AlphaFoldDB" id="A0A2T8IH84"/>
<dbReference type="Proteomes" id="UP000243499">
    <property type="component" value="Chromosome 6"/>
</dbReference>